<dbReference type="EMBL" id="FUYC01000001">
    <property type="protein sequence ID" value="SKA71259.1"/>
    <property type="molecule type" value="Genomic_DNA"/>
</dbReference>
<proteinExistence type="predicted"/>
<organism evidence="2 3">
    <name type="scientific">Paucidesulfovibrio gracilis DSM 16080</name>
    <dbReference type="NCBI Taxonomy" id="1121449"/>
    <lineage>
        <taxon>Bacteria</taxon>
        <taxon>Pseudomonadati</taxon>
        <taxon>Thermodesulfobacteriota</taxon>
        <taxon>Desulfovibrionia</taxon>
        <taxon>Desulfovibrionales</taxon>
        <taxon>Desulfovibrionaceae</taxon>
        <taxon>Paucidesulfovibrio</taxon>
    </lineage>
</organism>
<name>A0A1T4W290_9BACT</name>
<keyword evidence="3" id="KW-1185">Reference proteome</keyword>
<keyword evidence="1" id="KW-0732">Signal</keyword>
<dbReference type="RefSeq" id="WP_078715701.1">
    <property type="nucleotide sequence ID" value="NZ_FUYC01000001.1"/>
</dbReference>
<evidence type="ECO:0000256" key="1">
    <source>
        <dbReference type="SAM" id="SignalP"/>
    </source>
</evidence>
<feature type="chain" id="PRO_5012594612" description="Outer membrane protease" evidence="1">
    <location>
        <begin position="29"/>
        <end position="342"/>
    </location>
</feature>
<gene>
    <name evidence="2" type="ORF">SAMN02745704_00108</name>
</gene>
<evidence type="ECO:0000313" key="2">
    <source>
        <dbReference type="EMBL" id="SKA71259.1"/>
    </source>
</evidence>
<sequence length="342" mass="37545">MFMRKRKLAFFICAGLSLILLLAAHARADDGADNATDWYFGAGISLYVVDVPDYAPVWDVEVSGLGPLTISESSRITLAGGPIAAPLFEATLGKELDDQWFVETRFEYAYVKNRSSHSNWGSDPALTHGTVFFPLDGVDSNTRGLWSTAQMELEFEFQQYGAALVAGKTFSGDDWHIRPFAGLWFQERDTTYRMDFGDGGFNVPTYFVDDIETMYRGLLVGVGLTLPMNGWAIELETTHGVASAHTQYSGFWDTITSLPGTSSDLSLDKYEWAYRGTLQASVSIPVSNGWEFGLTGGLRYLSYVPRLMSSGQANDAKLAGPAHLVGESSFSGKLGLEIVYSF</sequence>
<reference evidence="2 3" key="1">
    <citation type="submission" date="2017-02" db="EMBL/GenBank/DDBJ databases">
        <authorList>
            <person name="Peterson S.W."/>
        </authorList>
    </citation>
    <scope>NUCLEOTIDE SEQUENCE [LARGE SCALE GENOMIC DNA]</scope>
    <source>
        <strain evidence="2 3">DSM 16080</strain>
    </source>
</reference>
<evidence type="ECO:0000313" key="3">
    <source>
        <dbReference type="Proteomes" id="UP000190027"/>
    </source>
</evidence>
<dbReference type="OrthoDB" id="5465233at2"/>
<dbReference type="Proteomes" id="UP000190027">
    <property type="component" value="Unassembled WGS sequence"/>
</dbReference>
<evidence type="ECO:0008006" key="4">
    <source>
        <dbReference type="Google" id="ProtNLM"/>
    </source>
</evidence>
<dbReference type="AlphaFoldDB" id="A0A1T4W290"/>
<feature type="signal peptide" evidence="1">
    <location>
        <begin position="1"/>
        <end position="28"/>
    </location>
</feature>
<protein>
    <recommendedName>
        <fullName evidence="4">Outer membrane protease</fullName>
    </recommendedName>
</protein>
<accession>A0A1T4W290</accession>